<keyword evidence="2 5" id="KW-0863">Zinc-finger</keyword>
<comment type="caution">
    <text evidence="7">The sequence shown here is derived from an EMBL/GenBank/DDBJ whole genome shotgun (WGS) entry which is preliminary data.</text>
</comment>
<dbReference type="Pfam" id="PF05485">
    <property type="entry name" value="THAP"/>
    <property type="match status" value="1"/>
</dbReference>
<dbReference type="InterPro" id="IPR006612">
    <property type="entry name" value="THAP_Znf"/>
</dbReference>
<dbReference type="GO" id="GO:0008270">
    <property type="term" value="F:zinc ion binding"/>
    <property type="evidence" value="ECO:0007669"/>
    <property type="project" value="UniProtKB-KW"/>
</dbReference>
<dbReference type="PANTHER" id="PTHR46600:SF11">
    <property type="entry name" value="THAP DOMAIN-CONTAINING PROTEIN 10"/>
    <property type="match status" value="1"/>
</dbReference>
<evidence type="ECO:0000256" key="1">
    <source>
        <dbReference type="ARBA" id="ARBA00022723"/>
    </source>
</evidence>
<dbReference type="Proteomes" id="UP001566132">
    <property type="component" value="Unassembled WGS sequence"/>
</dbReference>
<reference evidence="7 8" key="1">
    <citation type="submission" date="2024-05" db="EMBL/GenBank/DDBJ databases">
        <title>Genetic variation in Jamaican populations of the coffee berry borer (Hypothenemus hampei).</title>
        <authorList>
            <person name="Errbii M."/>
            <person name="Myrie A."/>
        </authorList>
    </citation>
    <scope>NUCLEOTIDE SEQUENCE [LARGE SCALE GENOMIC DNA]</scope>
    <source>
        <strain evidence="7">JA-Hopewell-2020-01-JO</strain>
        <tissue evidence="7">Whole body</tissue>
    </source>
</reference>
<evidence type="ECO:0000313" key="7">
    <source>
        <dbReference type="EMBL" id="KAL1517848.1"/>
    </source>
</evidence>
<evidence type="ECO:0000259" key="6">
    <source>
        <dbReference type="PROSITE" id="PS50950"/>
    </source>
</evidence>
<accession>A0ABD1FII2</accession>
<keyword evidence="3" id="KW-0862">Zinc</keyword>
<dbReference type="EMBL" id="JBDJPC010000001">
    <property type="protein sequence ID" value="KAL1517848.1"/>
    <property type="molecule type" value="Genomic_DNA"/>
</dbReference>
<evidence type="ECO:0000256" key="3">
    <source>
        <dbReference type="ARBA" id="ARBA00022833"/>
    </source>
</evidence>
<dbReference type="Gene3D" id="6.20.210.20">
    <property type="entry name" value="THAP domain"/>
    <property type="match status" value="1"/>
</dbReference>
<sequence>MRCAVFGCNCDNKSKKNPVSGVKFFHFPKNKDLAKKWLHATGRKDKVNLKNACVCSKRFSESDFKENLQHKLLNYTPSRYRGLKEDAIPNKNYLHNLMSKSVHVLCSDKAKRLFFRSRMYFRIKELNRSLSSLTLGKKNDQNCHLIFLYSLLKIFVGKKDNCKYNMRSQKGQLSKS</sequence>
<dbReference type="InterPro" id="IPR026516">
    <property type="entry name" value="THAP1/10"/>
</dbReference>
<dbReference type="SUPFAM" id="SSF57716">
    <property type="entry name" value="Glucocorticoid receptor-like (DNA-binding domain)"/>
    <property type="match status" value="1"/>
</dbReference>
<evidence type="ECO:0000313" key="8">
    <source>
        <dbReference type="Proteomes" id="UP001566132"/>
    </source>
</evidence>
<proteinExistence type="predicted"/>
<keyword evidence="8" id="KW-1185">Reference proteome</keyword>
<dbReference type="SMART" id="SM00692">
    <property type="entry name" value="DM3"/>
    <property type="match status" value="1"/>
</dbReference>
<keyword evidence="1" id="KW-0479">Metal-binding</keyword>
<evidence type="ECO:0000256" key="4">
    <source>
        <dbReference type="ARBA" id="ARBA00023125"/>
    </source>
</evidence>
<gene>
    <name evidence="7" type="ORF">ABEB36_001557</name>
</gene>
<feature type="domain" description="THAP-type" evidence="6">
    <location>
        <begin position="1"/>
        <end position="92"/>
    </location>
</feature>
<dbReference type="AlphaFoldDB" id="A0ABD1FII2"/>
<dbReference type="PROSITE" id="PS50950">
    <property type="entry name" value="ZF_THAP"/>
    <property type="match status" value="1"/>
</dbReference>
<dbReference type="InterPro" id="IPR038441">
    <property type="entry name" value="THAP_Znf_sf"/>
</dbReference>
<protein>
    <recommendedName>
        <fullName evidence="6">THAP-type domain-containing protein</fullName>
    </recommendedName>
</protein>
<name>A0ABD1FII2_HYPHA</name>
<evidence type="ECO:0000256" key="2">
    <source>
        <dbReference type="ARBA" id="ARBA00022771"/>
    </source>
</evidence>
<dbReference type="GO" id="GO:0003677">
    <property type="term" value="F:DNA binding"/>
    <property type="evidence" value="ECO:0007669"/>
    <property type="project" value="UniProtKB-UniRule"/>
</dbReference>
<organism evidence="7 8">
    <name type="scientific">Hypothenemus hampei</name>
    <name type="common">Coffee berry borer</name>
    <dbReference type="NCBI Taxonomy" id="57062"/>
    <lineage>
        <taxon>Eukaryota</taxon>
        <taxon>Metazoa</taxon>
        <taxon>Ecdysozoa</taxon>
        <taxon>Arthropoda</taxon>
        <taxon>Hexapoda</taxon>
        <taxon>Insecta</taxon>
        <taxon>Pterygota</taxon>
        <taxon>Neoptera</taxon>
        <taxon>Endopterygota</taxon>
        <taxon>Coleoptera</taxon>
        <taxon>Polyphaga</taxon>
        <taxon>Cucujiformia</taxon>
        <taxon>Curculionidae</taxon>
        <taxon>Scolytinae</taxon>
        <taxon>Hypothenemus</taxon>
    </lineage>
</organism>
<dbReference type="SMART" id="SM00980">
    <property type="entry name" value="THAP"/>
    <property type="match status" value="1"/>
</dbReference>
<evidence type="ECO:0000256" key="5">
    <source>
        <dbReference type="PROSITE-ProRule" id="PRU00309"/>
    </source>
</evidence>
<keyword evidence="4 5" id="KW-0238">DNA-binding</keyword>
<dbReference type="PANTHER" id="PTHR46600">
    <property type="entry name" value="THAP DOMAIN-CONTAINING"/>
    <property type="match status" value="1"/>
</dbReference>